<dbReference type="EMBL" id="CM051399">
    <property type="protein sequence ID" value="KAJ4715944.1"/>
    <property type="molecule type" value="Genomic_DNA"/>
</dbReference>
<comment type="caution">
    <text evidence="1">The sequence shown here is derived from an EMBL/GenBank/DDBJ whole genome shotgun (WGS) entry which is preliminary data.</text>
</comment>
<name>A0ACC1XX17_MELAZ</name>
<keyword evidence="2" id="KW-1185">Reference proteome</keyword>
<protein>
    <submittedName>
        <fullName evidence="1">Serine/threonine protein phosphatase 2A regulatory subunit</fullName>
    </submittedName>
</protein>
<organism evidence="1 2">
    <name type="scientific">Melia azedarach</name>
    <name type="common">Chinaberry tree</name>
    <dbReference type="NCBI Taxonomy" id="155640"/>
    <lineage>
        <taxon>Eukaryota</taxon>
        <taxon>Viridiplantae</taxon>
        <taxon>Streptophyta</taxon>
        <taxon>Embryophyta</taxon>
        <taxon>Tracheophyta</taxon>
        <taxon>Spermatophyta</taxon>
        <taxon>Magnoliopsida</taxon>
        <taxon>eudicotyledons</taxon>
        <taxon>Gunneridae</taxon>
        <taxon>Pentapetalae</taxon>
        <taxon>rosids</taxon>
        <taxon>malvids</taxon>
        <taxon>Sapindales</taxon>
        <taxon>Meliaceae</taxon>
        <taxon>Melia</taxon>
    </lineage>
</organism>
<accession>A0ACC1XX17</accession>
<dbReference type="Proteomes" id="UP001164539">
    <property type="component" value="Chromosome 6"/>
</dbReference>
<evidence type="ECO:0000313" key="2">
    <source>
        <dbReference type="Proteomes" id="UP001164539"/>
    </source>
</evidence>
<sequence>MGGIRNSPETSLKKKSTTLQYLFDLDSRTNRGSNPPSPNNNGSQSSRDSENEEILSAISICTTIFTFTDPSESPSQQDLKRLKLMQLLSITKSLKKQLDHYILSPLMSMLSANLFRPLPPPSNTSIISDLPDDEDLFSSPQPLWPHLQIVYDILLRLVLNLDPKLLRDYIDHHFLLNLLALFQSEDLRERDSLKNVYHRIYARFTFYRSFMRKSMNDVFLHYIFEAEKHSGIGELLEIWGSIINGFTVPLKEEHKLFLMRVLIPLHKTKGMQAYHRQLAYCVSQFVQKEPALSGVVVRGILKYWPVTNCQKEVLLIGELEELVDNIDPDQYRKLALPLCTQITKCLNNCNSQVAERALYVWNNEQFVKMATSAQEEVFSVIVTGMENNLKLHWSNSVKQLTENVKAMLEAMDPKLYQKCLQDINFRESAASQEEMKRKERWERIERLAAAEGKQNQLLQQLQCIYVSH</sequence>
<proteinExistence type="predicted"/>
<evidence type="ECO:0000313" key="1">
    <source>
        <dbReference type="EMBL" id="KAJ4715944.1"/>
    </source>
</evidence>
<reference evidence="1 2" key="1">
    <citation type="journal article" date="2023" name="Science">
        <title>Complex scaffold remodeling in plant triterpene biosynthesis.</title>
        <authorList>
            <person name="De La Pena R."/>
            <person name="Hodgson H."/>
            <person name="Liu J.C."/>
            <person name="Stephenson M.J."/>
            <person name="Martin A.C."/>
            <person name="Owen C."/>
            <person name="Harkess A."/>
            <person name="Leebens-Mack J."/>
            <person name="Jimenez L.E."/>
            <person name="Osbourn A."/>
            <person name="Sattely E.S."/>
        </authorList>
    </citation>
    <scope>NUCLEOTIDE SEQUENCE [LARGE SCALE GENOMIC DNA]</scope>
    <source>
        <strain evidence="2">cv. JPN11</strain>
        <tissue evidence="1">Leaf</tissue>
    </source>
</reference>
<gene>
    <name evidence="1" type="ORF">OWV82_011030</name>
</gene>